<evidence type="ECO:0000313" key="1">
    <source>
        <dbReference type="EMBL" id="QRO48403.1"/>
    </source>
</evidence>
<accession>A0ABX7H0C3</accession>
<dbReference type="EMBL" id="CP069450">
    <property type="protein sequence ID" value="QRO48403.1"/>
    <property type="molecule type" value="Genomic_DNA"/>
</dbReference>
<sequence length="310" mass="35667">MKNNYFTILGIVLCLFMGCNSDDEDVKAVENMPDWFKIEDKPGEINHLIYGIYKDYGVTIFINDTLGYEELGEDAYGNPVVHTELFNMGYYVYGTYTDGRMRLSSDTVAMIIAVNMIKDRVIPYLPEESVYRPLSFLLADSILLTETISYTPVTREVNVYGKGLRGIVVGRLNAMKEMEQDELNMLGGEILAVKSADWILEFCVDELEDYYKITGEDQYGKTSTESPFSPAPKPEELGFIRRVDALISGRKYMKNPDRKQDIQDYVTVIYAYRGEESRFYELYSTYPKVIDKFKLMRPIVEKYEIANGIK</sequence>
<dbReference type="Proteomes" id="UP000654720">
    <property type="component" value="Chromosome"/>
</dbReference>
<organism evidence="1 2">
    <name type="scientific">Butyricimonas virosa</name>
    <dbReference type="NCBI Taxonomy" id="544645"/>
    <lineage>
        <taxon>Bacteria</taxon>
        <taxon>Pseudomonadati</taxon>
        <taxon>Bacteroidota</taxon>
        <taxon>Bacteroidia</taxon>
        <taxon>Bacteroidales</taxon>
        <taxon>Odoribacteraceae</taxon>
        <taxon>Butyricimonas</taxon>
    </lineage>
</organism>
<proteinExistence type="predicted"/>
<gene>
    <name evidence="1" type="ORF">I6J59_10505</name>
</gene>
<keyword evidence="2" id="KW-1185">Reference proteome</keyword>
<dbReference type="PROSITE" id="PS51257">
    <property type="entry name" value="PROKAR_LIPOPROTEIN"/>
    <property type="match status" value="1"/>
</dbReference>
<dbReference type="GeneID" id="93099027"/>
<protein>
    <submittedName>
        <fullName evidence="1">Uncharacterized protein</fullName>
    </submittedName>
</protein>
<name>A0ABX7H0C3_9BACT</name>
<evidence type="ECO:0000313" key="2">
    <source>
        <dbReference type="Proteomes" id="UP000654720"/>
    </source>
</evidence>
<reference evidence="1 2" key="1">
    <citation type="submission" date="2021-02" db="EMBL/GenBank/DDBJ databases">
        <title>FDA dAtabase for Regulatory Grade micrObial Sequences (FDA-ARGOS): Supporting development and validation of Infectious Disease Dx tests.</title>
        <authorList>
            <person name="Carlson P."/>
            <person name="Fischbach M."/>
            <person name="Hastie J."/>
            <person name="Bilen M."/>
            <person name="Cheng A."/>
            <person name="Tallon L."/>
            <person name="Sadzewicz L."/>
            <person name="Zhao X."/>
            <person name="Boylan J."/>
            <person name="Ott S."/>
            <person name="Bowen H."/>
            <person name="Vavikolanu K."/>
            <person name="Mehta A."/>
            <person name="Aluvathingal J."/>
            <person name="Nadendla S."/>
            <person name="Yan Y."/>
            <person name="Sichtig H."/>
        </authorList>
    </citation>
    <scope>NUCLEOTIDE SEQUENCE [LARGE SCALE GENOMIC DNA]</scope>
    <source>
        <strain evidence="1 2">FDAARGOS_1229</strain>
    </source>
</reference>
<dbReference type="RefSeq" id="WP_027201096.1">
    <property type="nucleotide sequence ID" value="NZ_CAJKXH010000024.1"/>
</dbReference>